<keyword evidence="1" id="KW-0732">Signal</keyword>
<protein>
    <recommendedName>
        <fullName evidence="4">Lipoprotein</fullName>
    </recommendedName>
</protein>
<name>A0A0B2JZI6_9FIRM</name>
<accession>A0A0B2JZI6</accession>
<gene>
    <name evidence="2" type="ORF">NZ47_10920</name>
</gene>
<dbReference type="Proteomes" id="UP000030993">
    <property type="component" value="Unassembled WGS sequence"/>
</dbReference>
<organism evidence="2 3">
    <name type="scientific">Anaerovibrio lipolyticus</name>
    <dbReference type="NCBI Taxonomy" id="82374"/>
    <lineage>
        <taxon>Bacteria</taxon>
        <taxon>Bacillati</taxon>
        <taxon>Bacillota</taxon>
        <taxon>Negativicutes</taxon>
        <taxon>Selenomonadales</taxon>
        <taxon>Selenomonadaceae</taxon>
        <taxon>Anaerovibrio</taxon>
    </lineage>
</organism>
<dbReference type="EMBL" id="JSCE01000206">
    <property type="protein sequence ID" value="KHM51357.1"/>
    <property type="molecule type" value="Genomic_DNA"/>
</dbReference>
<evidence type="ECO:0000256" key="1">
    <source>
        <dbReference type="SAM" id="SignalP"/>
    </source>
</evidence>
<feature type="chain" id="PRO_5002091942" description="Lipoprotein" evidence="1">
    <location>
        <begin position="22"/>
        <end position="161"/>
    </location>
</feature>
<sequence>MIKKILFVMVVVSLFASTCFAKISASRIVLGGLASGCSLQYAESVYGPAKKVYIKRVSKAQPEFYYVFGESFYCSPTFEEIYIDAQNGVKTADGITVGSPANNVLLTYGNPDDTIYGDNLFYDHILTYDAYENTDKPPYLALEFYIKDNVIRKISVFRFHH</sequence>
<dbReference type="AlphaFoldDB" id="A0A0B2JZI6"/>
<keyword evidence="3" id="KW-1185">Reference proteome</keyword>
<feature type="signal peptide" evidence="1">
    <location>
        <begin position="1"/>
        <end position="21"/>
    </location>
</feature>
<comment type="caution">
    <text evidence="2">The sequence shown here is derived from an EMBL/GenBank/DDBJ whole genome shotgun (WGS) entry which is preliminary data.</text>
</comment>
<dbReference type="RefSeq" id="WP_039210581.1">
    <property type="nucleotide sequence ID" value="NZ_JSCE01000206.1"/>
</dbReference>
<evidence type="ECO:0000313" key="2">
    <source>
        <dbReference type="EMBL" id="KHM51357.1"/>
    </source>
</evidence>
<reference evidence="2 3" key="1">
    <citation type="journal article" date="2013" name="PLoS ONE">
        <title>Identification and characterization of three novel lipases belonging to families II and V from Anaerovibrio lipolyticus 5ST.</title>
        <authorList>
            <person name="Prive F."/>
            <person name="Kaderbhai N.N."/>
            <person name="Girdwood S."/>
            <person name="Worgan H.J."/>
            <person name="Pinloche E."/>
            <person name="Scollan N.D."/>
            <person name="Huws S.A."/>
            <person name="Newbold C.J."/>
        </authorList>
    </citation>
    <scope>NUCLEOTIDE SEQUENCE [LARGE SCALE GENOMIC DNA]</scope>
    <source>
        <strain evidence="2 3">5S</strain>
    </source>
</reference>
<evidence type="ECO:0008006" key="4">
    <source>
        <dbReference type="Google" id="ProtNLM"/>
    </source>
</evidence>
<evidence type="ECO:0000313" key="3">
    <source>
        <dbReference type="Proteomes" id="UP000030993"/>
    </source>
</evidence>
<proteinExistence type="predicted"/>